<dbReference type="PANTHER" id="PTHR30383:SF29">
    <property type="entry name" value="SGNH HYDROLASE-TYPE ESTERASE DOMAIN-CONTAINING PROTEIN"/>
    <property type="match status" value="1"/>
</dbReference>
<dbReference type="AlphaFoldDB" id="A0A1Q2HS32"/>
<feature type="domain" description="SGNH hydrolase-type esterase N-terminal" evidence="2">
    <location>
        <begin position="20"/>
        <end position="171"/>
    </location>
</feature>
<protein>
    <recommendedName>
        <fullName evidence="5">SGNH hydrolase-type esterase domain-containing protein</fullName>
    </recommendedName>
</protein>
<proteinExistence type="predicted"/>
<dbReference type="EMBL" id="CP019633">
    <property type="protein sequence ID" value="AQQ10269.1"/>
    <property type="molecule type" value="Genomic_DNA"/>
</dbReference>
<accession>A0A1Q2HS32</accession>
<dbReference type="InterPro" id="IPR036514">
    <property type="entry name" value="SGNH_hydro_sf"/>
</dbReference>
<dbReference type="SUPFAM" id="SSF52266">
    <property type="entry name" value="SGNH hydrolase"/>
    <property type="match status" value="1"/>
</dbReference>
<name>A0A1Q2HS32_9BACT</name>
<organism evidence="3 4">
    <name type="scientific">Sedimentisphaera cyanobacteriorum</name>
    <dbReference type="NCBI Taxonomy" id="1940790"/>
    <lineage>
        <taxon>Bacteria</taxon>
        <taxon>Pseudomonadati</taxon>
        <taxon>Planctomycetota</taxon>
        <taxon>Phycisphaerae</taxon>
        <taxon>Sedimentisphaerales</taxon>
        <taxon>Sedimentisphaeraceae</taxon>
        <taxon>Sedimentisphaera</taxon>
    </lineage>
</organism>
<evidence type="ECO:0000313" key="4">
    <source>
        <dbReference type="Proteomes" id="UP000188273"/>
    </source>
</evidence>
<dbReference type="PANTHER" id="PTHR30383">
    <property type="entry name" value="THIOESTERASE 1/PROTEASE 1/LYSOPHOSPHOLIPASE L1"/>
    <property type="match status" value="1"/>
</dbReference>
<feature type="domain" description="SGNH hydrolase-type esterase" evidence="1">
    <location>
        <begin position="182"/>
        <end position="359"/>
    </location>
</feature>
<dbReference type="InterPro" id="IPR032740">
    <property type="entry name" value="GxDLY"/>
</dbReference>
<dbReference type="STRING" id="1940790.L21SP3_02097"/>
<dbReference type="Gene3D" id="3.40.50.1110">
    <property type="entry name" value="SGNH hydrolase"/>
    <property type="match status" value="1"/>
</dbReference>
<evidence type="ECO:0008006" key="5">
    <source>
        <dbReference type="Google" id="ProtNLM"/>
    </source>
</evidence>
<dbReference type="Proteomes" id="UP000188273">
    <property type="component" value="Chromosome"/>
</dbReference>
<dbReference type="InterPro" id="IPR051532">
    <property type="entry name" value="Ester_Hydrolysis_Enzymes"/>
</dbReference>
<evidence type="ECO:0000313" key="3">
    <source>
        <dbReference type="EMBL" id="AQQ10269.1"/>
    </source>
</evidence>
<reference evidence="4" key="1">
    <citation type="submission" date="2017-02" db="EMBL/GenBank/DDBJ databases">
        <title>Comparative genomics and description of representatives of a novel lineage of planctomycetes thriving in anoxic sediments.</title>
        <authorList>
            <person name="Spring S."/>
            <person name="Bunk B."/>
            <person name="Sproer C."/>
            <person name="Klenk H.-P."/>
        </authorList>
    </citation>
    <scope>NUCLEOTIDE SEQUENCE [LARGE SCALE GENOMIC DNA]</scope>
    <source>
        <strain evidence="4">L21-RPul-D3</strain>
    </source>
</reference>
<dbReference type="OrthoDB" id="5624617at2"/>
<sequence>MFRCFSILIFCAVLSAAEDVKWIDVSNDTAVSVDGLGWFEENDGEFIRLPIARKDDITKLAWRMSLCPAAARVRFKTDSPTLSVCIDHGMTEEGRLEMWHMSSVAVSGIDLYVGEPDNMSFLFTSNPKQAKGDYVHKYFSGMEKKLREFTLYLPSYAELKSLKIGISNDAALLAPIPYKRKAPVVIYGTSITQGACASRGSNGYAAQLQRRLNTDVINLGFSGSGCGEPVMAELMTEIDASLYIVDSVANMEAQVMQERYENFVRILRKNKPDTPVILMTKIHFAYEALPANIYESRSYYDKQHKALFRTYDKLKQEGDDNIYLFDSGALIQAGGDHPTADGIHLTDVGFEIIADALVPFAEEILE</sequence>
<dbReference type="GO" id="GO:0016788">
    <property type="term" value="F:hydrolase activity, acting on ester bonds"/>
    <property type="evidence" value="ECO:0007669"/>
    <property type="project" value="UniProtKB-ARBA"/>
</dbReference>
<gene>
    <name evidence="3" type="ORF">L21SP3_02097</name>
</gene>
<dbReference type="Pfam" id="PF14606">
    <property type="entry name" value="Lipase_GDSL_3"/>
    <property type="match status" value="1"/>
</dbReference>
<dbReference type="RefSeq" id="WP_077541328.1">
    <property type="nucleotide sequence ID" value="NZ_CP019633.1"/>
</dbReference>
<keyword evidence="4" id="KW-1185">Reference proteome</keyword>
<evidence type="ECO:0000259" key="2">
    <source>
        <dbReference type="Pfam" id="PF14607"/>
    </source>
</evidence>
<dbReference type="InterPro" id="IPR013830">
    <property type="entry name" value="SGNH_hydro"/>
</dbReference>
<dbReference type="Pfam" id="PF14607">
    <property type="entry name" value="GxDLY"/>
    <property type="match status" value="1"/>
</dbReference>
<dbReference type="Gene3D" id="2.60.120.260">
    <property type="entry name" value="Galactose-binding domain-like"/>
    <property type="match status" value="1"/>
</dbReference>
<evidence type="ECO:0000259" key="1">
    <source>
        <dbReference type="Pfam" id="PF14606"/>
    </source>
</evidence>
<dbReference type="KEGG" id="pbu:L21SP3_02097"/>